<sequence length="132" mass="13975">MILGDTAPIGEGLLTRWTPTVAVQMLLPKAEVASATVCILLIQIVSGAISLSVGQSSAFPDNDFGYSNLARIRATQIRSLVPVDDLPRVLVAYSMALTKVYTVAPFLSALSMIGSLAMEARSAAKLTEDHRG</sequence>
<gene>
    <name evidence="1" type="ORF">CCHLO57077_00012490</name>
</gene>
<evidence type="ECO:0000313" key="2">
    <source>
        <dbReference type="Proteomes" id="UP001160390"/>
    </source>
</evidence>
<dbReference type="AlphaFoldDB" id="A0AA35LWQ8"/>
<keyword evidence="2" id="KW-1185">Reference proteome</keyword>
<accession>A0AA35LWQ8</accession>
<proteinExistence type="predicted"/>
<dbReference type="EMBL" id="CABFNP030000751">
    <property type="protein sequence ID" value="CAI6083408.1"/>
    <property type="molecule type" value="Genomic_DNA"/>
</dbReference>
<protein>
    <submittedName>
        <fullName evidence="1">Uncharacterized protein</fullName>
    </submittedName>
</protein>
<dbReference type="Proteomes" id="UP001160390">
    <property type="component" value="Unassembled WGS sequence"/>
</dbReference>
<name>A0AA35LWQ8_9HYPO</name>
<evidence type="ECO:0000313" key="1">
    <source>
        <dbReference type="EMBL" id="CAI6083408.1"/>
    </source>
</evidence>
<reference evidence="1" key="1">
    <citation type="submission" date="2023-01" db="EMBL/GenBank/DDBJ databases">
        <authorList>
            <person name="Piombo E."/>
        </authorList>
    </citation>
    <scope>NUCLEOTIDE SEQUENCE</scope>
</reference>
<comment type="caution">
    <text evidence="1">The sequence shown here is derived from an EMBL/GenBank/DDBJ whole genome shotgun (WGS) entry which is preliminary data.</text>
</comment>
<organism evidence="1 2">
    <name type="scientific">Clonostachys chloroleuca</name>
    <dbReference type="NCBI Taxonomy" id="1926264"/>
    <lineage>
        <taxon>Eukaryota</taxon>
        <taxon>Fungi</taxon>
        <taxon>Dikarya</taxon>
        <taxon>Ascomycota</taxon>
        <taxon>Pezizomycotina</taxon>
        <taxon>Sordariomycetes</taxon>
        <taxon>Hypocreomycetidae</taxon>
        <taxon>Hypocreales</taxon>
        <taxon>Bionectriaceae</taxon>
        <taxon>Clonostachys</taxon>
    </lineage>
</organism>